<dbReference type="Pfam" id="PF14322">
    <property type="entry name" value="SusD-like_3"/>
    <property type="match status" value="1"/>
</dbReference>
<evidence type="ECO:0000256" key="2">
    <source>
        <dbReference type="ARBA" id="ARBA00006275"/>
    </source>
</evidence>
<keyword evidence="9" id="KW-1185">Reference proteome</keyword>
<comment type="similarity">
    <text evidence="2">Belongs to the SusD family.</text>
</comment>
<dbReference type="InterPro" id="IPR012944">
    <property type="entry name" value="SusD_RagB_dom"/>
</dbReference>
<evidence type="ECO:0000256" key="1">
    <source>
        <dbReference type="ARBA" id="ARBA00004442"/>
    </source>
</evidence>
<dbReference type="SUPFAM" id="SSF48452">
    <property type="entry name" value="TPR-like"/>
    <property type="match status" value="1"/>
</dbReference>
<feature type="domain" description="SusD-like N-terminal" evidence="7">
    <location>
        <begin position="30"/>
        <end position="236"/>
    </location>
</feature>
<dbReference type="Gene3D" id="1.25.40.390">
    <property type="match status" value="1"/>
</dbReference>
<keyword evidence="3" id="KW-0732">Signal</keyword>
<dbReference type="AlphaFoldDB" id="A0A5C6LNV6"/>
<evidence type="ECO:0000259" key="7">
    <source>
        <dbReference type="Pfam" id="PF14322"/>
    </source>
</evidence>
<dbReference type="EMBL" id="VOHS01000030">
    <property type="protein sequence ID" value="TWV97386.1"/>
    <property type="molecule type" value="Genomic_DNA"/>
</dbReference>
<dbReference type="OrthoDB" id="5694214at2"/>
<dbReference type="Pfam" id="PF07980">
    <property type="entry name" value="SusD_RagB"/>
    <property type="match status" value="1"/>
</dbReference>
<accession>A0A5C6LNV6</accession>
<feature type="domain" description="RagB/SusD" evidence="6">
    <location>
        <begin position="311"/>
        <end position="635"/>
    </location>
</feature>
<protein>
    <submittedName>
        <fullName evidence="8">RagB/SusD family nutrient uptake outer membrane protein</fullName>
    </submittedName>
</protein>
<evidence type="ECO:0000313" key="9">
    <source>
        <dbReference type="Proteomes" id="UP000318815"/>
    </source>
</evidence>
<dbReference type="Proteomes" id="UP000318815">
    <property type="component" value="Unassembled WGS sequence"/>
</dbReference>
<reference evidence="8 9" key="1">
    <citation type="submission" date="2019-08" db="EMBL/GenBank/DDBJ databases">
        <title>Whole genome sequencing of chitin degrading bacteria Chitinophaga pinensis YS16.</title>
        <authorList>
            <person name="Singh R.P."/>
            <person name="Manchanda G."/>
            <person name="Maurya I.K."/>
            <person name="Joshi N.K."/>
            <person name="Srivastava A.K."/>
        </authorList>
    </citation>
    <scope>NUCLEOTIDE SEQUENCE [LARGE SCALE GENOMIC DNA]</scope>
    <source>
        <strain evidence="8 9">YS-16</strain>
    </source>
</reference>
<dbReference type="InterPro" id="IPR011990">
    <property type="entry name" value="TPR-like_helical_dom_sf"/>
</dbReference>
<organism evidence="8 9">
    <name type="scientific">Chitinophaga pinensis</name>
    <dbReference type="NCBI Taxonomy" id="79329"/>
    <lineage>
        <taxon>Bacteria</taxon>
        <taxon>Pseudomonadati</taxon>
        <taxon>Bacteroidota</taxon>
        <taxon>Chitinophagia</taxon>
        <taxon>Chitinophagales</taxon>
        <taxon>Chitinophagaceae</taxon>
        <taxon>Chitinophaga</taxon>
    </lineage>
</organism>
<dbReference type="InterPro" id="IPR033985">
    <property type="entry name" value="SusD-like_N"/>
</dbReference>
<evidence type="ECO:0000313" key="8">
    <source>
        <dbReference type="EMBL" id="TWV97386.1"/>
    </source>
</evidence>
<evidence type="ECO:0000256" key="3">
    <source>
        <dbReference type="ARBA" id="ARBA00022729"/>
    </source>
</evidence>
<evidence type="ECO:0000256" key="4">
    <source>
        <dbReference type="ARBA" id="ARBA00023136"/>
    </source>
</evidence>
<keyword evidence="4" id="KW-0472">Membrane</keyword>
<keyword evidence="5" id="KW-0998">Cell outer membrane</keyword>
<proteinExistence type="inferred from homology"/>
<evidence type="ECO:0000259" key="6">
    <source>
        <dbReference type="Pfam" id="PF07980"/>
    </source>
</evidence>
<comment type="caution">
    <text evidence="8">The sequence shown here is derived from an EMBL/GenBank/DDBJ whole genome shotgun (WGS) entry which is preliminary data.</text>
</comment>
<dbReference type="GO" id="GO:0009279">
    <property type="term" value="C:cell outer membrane"/>
    <property type="evidence" value="ECO:0007669"/>
    <property type="project" value="UniProtKB-SubCell"/>
</dbReference>
<sequence length="636" mass="72089">MHLNPLIMKRLYIYCLMATGLFLLTSCMKDWLDREPRTILSDEQVWNDPKQIVALLANFYDRIPAESGLTDVNNEGADGRLFQWRNLANYDEAMWSGQSNEDGRNNITSYGYDSWYLWNYTYIRDINLALENIEKYGVKLSEASKRQYSAELRFLRALNYFNLVKRLGGVPLVTKQLIYDYSGNVESLQQPRAKESDVYDFIASEVDAIKDLIGNDGSTTRANKYTALALKSRAMLYAGSLAKYNGLMAAPITTAGGEVGIPASMANGYYQKALDASKEIINSGPYTLYKNNPDLGENFYEAVTKKANNREVIFVKDFLLPTRKHVFSYDNIARGIREDNLGSSSVVPSLNLVEAYEYKDGTNGALKTRTADNTDYIYYNNVADIFSNKDARLYGTIIYPGTSFKSLPVSIQAGVLVWNSGRNAYDMVEGSDLGTTYSDGKLLTGTSGPHRSIQEVSNTGFYLRKFIDANDKTSTRGVQSDVWWVWFRLGEIYLNAGEAAFELGLTGDALLYINALRERAGFGPNSLTTLTMERIRNERRVELAFEDHRLWDLKRWRTADKVWNGNSSNPDAMVYALYPYRVIRPGDAARDGKYVFVKMVAPRFRAPRFFRLGNYYTAINQSVLNNNPKIVKNPFH</sequence>
<name>A0A5C6LNV6_9BACT</name>
<comment type="subcellular location">
    <subcellularLocation>
        <location evidence="1">Cell outer membrane</location>
    </subcellularLocation>
</comment>
<evidence type="ECO:0000256" key="5">
    <source>
        <dbReference type="ARBA" id="ARBA00023237"/>
    </source>
</evidence>
<gene>
    <name evidence="8" type="ORF">FEF09_22255</name>
</gene>